<protein>
    <submittedName>
        <fullName evidence="2">Uncharacterized protein</fullName>
    </submittedName>
</protein>
<feature type="compositionally biased region" description="Basic and acidic residues" evidence="1">
    <location>
        <begin position="172"/>
        <end position="184"/>
    </location>
</feature>
<dbReference type="AlphaFoldDB" id="A0ABD0VVD5"/>
<sequence length="209" mass="23978">MGMHRYMEIYFYENDILFNVTTSPVYYNIIHFVGAYGQLLNPHQHKVLLNSIKPSDHIKDVQFLFGALDNIFDEIREHLVAQVLKLMRKISNKKNTTAYCNKIYHCSFDFTKHVEGEASSRGQVHFNTVVDTLTVHPNHSKNTPDLSLIYWPCHSQKTINRPLISHKRGPKARGEEEKKRRGEGGDSSSTVAGVPPDRHLTSEFRLTAT</sequence>
<accession>A0ABD0VVD5</accession>
<comment type="caution">
    <text evidence="2">The sequence shown here is derived from an EMBL/GenBank/DDBJ whole genome shotgun (WGS) entry which is preliminary data.</text>
</comment>
<evidence type="ECO:0000256" key="1">
    <source>
        <dbReference type="SAM" id="MobiDB-lite"/>
    </source>
</evidence>
<gene>
    <name evidence="2" type="ORF">M5K25_000342</name>
</gene>
<keyword evidence="3" id="KW-1185">Reference proteome</keyword>
<evidence type="ECO:0000313" key="2">
    <source>
        <dbReference type="EMBL" id="KAL0928460.1"/>
    </source>
</evidence>
<proteinExistence type="predicted"/>
<dbReference type="EMBL" id="JANQDX010000001">
    <property type="protein sequence ID" value="KAL0928460.1"/>
    <property type="molecule type" value="Genomic_DNA"/>
</dbReference>
<organism evidence="2 3">
    <name type="scientific">Dendrobium thyrsiflorum</name>
    <name type="common">Pinecone-like raceme dendrobium</name>
    <name type="synonym">Orchid</name>
    <dbReference type="NCBI Taxonomy" id="117978"/>
    <lineage>
        <taxon>Eukaryota</taxon>
        <taxon>Viridiplantae</taxon>
        <taxon>Streptophyta</taxon>
        <taxon>Embryophyta</taxon>
        <taxon>Tracheophyta</taxon>
        <taxon>Spermatophyta</taxon>
        <taxon>Magnoliopsida</taxon>
        <taxon>Liliopsida</taxon>
        <taxon>Asparagales</taxon>
        <taxon>Orchidaceae</taxon>
        <taxon>Epidendroideae</taxon>
        <taxon>Malaxideae</taxon>
        <taxon>Dendrobiinae</taxon>
        <taxon>Dendrobium</taxon>
    </lineage>
</organism>
<feature type="region of interest" description="Disordered" evidence="1">
    <location>
        <begin position="161"/>
        <end position="209"/>
    </location>
</feature>
<dbReference type="Proteomes" id="UP001552299">
    <property type="component" value="Unassembled WGS sequence"/>
</dbReference>
<reference evidence="2 3" key="1">
    <citation type="journal article" date="2024" name="Plant Biotechnol. J.">
        <title>Dendrobium thyrsiflorum genome and its molecular insights into genes involved in important horticultural traits.</title>
        <authorList>
            <person name="Chen B."/>
            <person name="Wang J.Y."/>
            <person name="Zheng P.J."/>
            <person name="Li K.L."/>
            <person name="Liang Y.M."/>
            <person name="Chen X.F."/>
            <person name="Zhang C."/>
            <person name="Zhao X."/>
            <person name="He X."/>
            <person name="Zhang G.Q."/>
            <person name="Liu Z.J."/>
            <person name="Xu Q."/>
        </authorList>
    </citation>
    <scope>NUCLEOTIDE SEQUENCE [LARGE SCALE GENOMIC DNA]</scope>
    <source>
        <strain evidence="2">GZMU011</strain>
    </source>
</reference>
<evidence type="ECO:0000313" key="3">
    <source>
        <dbReference type="Proteomes" id="UP001552299"/>
    </source>
</evidence>
<name>A0ABD0VVD5_DENTH</name>